<protein>
    <submittedName>
        <fullName evidence="4">Serine-type D-Ala-D-Ala carboxypeptidase</fullName>
        <ecNumber evidence="4">3.4.16.4</ecNumber>
    </submittedName>
</protein>
<name>A0ABC8ALR3_9NOCA</name>
<dbReference type="Pfam" id="PF00144">
    <property type="entry name" value="Beta-lactamase"/>
    <property type="match status" value="1"/>
</dbReference>
<dbReference type="SUPFAM" id="SSF56601">
    <property type="entry name" value="beta-lactamase/transpeptidase-like"/>
    <property type="match status" value="1"/>
</dbReference>
<dbReference type="InterPro" id="IPR001466">
    <property type="entry name" value="Beta-lactam-related"/>
</dbReference>
<dbReference type="InterPro" id="IPR012338">
    <property type="entry name" value="Beta-lactam/transpept-like"/>
</dbReference>
<feature type="domain" description="Beta-lactamase-related" evidence="3">
    <location>
        <begin position="45"/>
        <end position="229"/>
    </location>
</feature>
<feature type="signal peptide" evidence="2">
    <location>
        <begin position="1"/>
        <end position="23"/>
    </location>
</feature>
<evidence type="ECO:0000256" key="1">
    <source>
        <dbReference type="SAM" id="MobiDB-lite"/>
    </source>
</evidence>
<feature type="chain" id="PRO_5044802235" evidence="2">
    <location>
        <begin position="24"/>
        <end position="265"/>
    </location>
</feature>
<gene>
    <name evidence="4" type="ORF">NS506_00830</name>
</gene>
<dbReference type="KEGG" id="nsr:NS506_00830"/>
<dbReference type="RefSeq" id="WP_081985887.1">
    <property type="nucleotide sequence ID" value="NZ_MVAC01000037.1"/>
</dbReference>
<dbReference type="GO" id="GO:0009002">
    <property type="term" value="F:serine-type D-Ala-D-Ala carboxypeptidase activity"/>
    <property type="evidence" value="ECO:0007669"/>
    <property type="project" value="UniProtKB-EC"/>
</dbReference>
<keyword evidence="4" id="KW-0645">Protease</keyword>
<proteinExistence type="predicted"/>
<dbReference type="InterPro" id="IPR050491">
    <property type="entry name" value="AmpC-like"/>
</dbReference>
<evidence type="ECO:0000313" key="5">
    <source>
        <dbReference type="Proteomes" id="UP000180166"/>
    </source>
</evidence>
<evidence type="ECO:0000313" key="4">
    <source>
        <dbReference type="EMBL" id="APA94909.1"/>
    </source>
</evidence>
<dbReference type="Gene3D" id="3.40.710.10">
    <property type="entry name" value="DD-peptidase/beta-lactamase superfamily"/>
    <property type="match status" value="1"/>
</dbReference>
<keyword evidence="4" id="KW-0378">Hydrolase</keyword>
<dbReference type="AlphaFoldDB" id="A0ABC8ALR3"/>
<dbReference type="EMBL" id="CP017839">
    <property type="protein sequence ID" value="APA94909.1"/>
    <property type="molecule type" value="Genomic_DNA"/>
</dbReference>
<reference evidence="4 5" key="1">
    <citation type="submission" date="2016-10" db="EMBL/GenBank/DDBJ databases">
        <title>Genome sequence of Nocardia seriolae strain EM150506, isolated from Anguila japonica.</title>
        <authorList>
            <person name="Han H.-J."/>
        </authorList>
    </citation>
    <scope>NUCLEOTIDE SEQUENCE [LARGE SCALE GENOMIC DNA]</scope>
    <source>
        <strain evidence="4 5">EM150506</strain>
    </source>
</reference>
<evidence type="ECO:0000256" key="2">
    <source>
        <dbReference type="SAM" id="SignalP"/>
    </source>
</evidence>
<dbReference type="Proteomes" id="UP000180166">
    <property type="component" value="Chromosome"/>
</dbReference>
<accession>A0ABC8ALR3</accession>
<dbReference type="PANTHER" id="PTHR46825:SF7">
    <property type="entry name" value="D-ALANYL-D-ALANINE CARBOXYPEPTIDASE"/>
    <property type="match status" value="1"/>
</dbReference>
<dbReference type="PROSITE" id="PS51257">
    <property type="entry name" value="PROKAR_LIPOPROTEIN"/>
    <property type="match status" value="1"/>
</dbReference>
<sequence length="265" mass="27867">MSTARSRWRRALAAGMVVTAVLAVQGCGTHRAATDRPGALDPQLTRLLDELVRQHGFPGAQVTIDGPGGHRVRTAGVGDTATGAPIAEGSRVRIGSNTKTFVATVVLQLAGDGKVDLEAPIERYLPGVVRGNGNDGNRITVHQLLQHTSGLPDYVAGGDPALTPAPNSLQLKPDAEEIRWAHYEPADLVRIAMSMPPRFEPGARSVYTNTNYVLLGMLIEKIAGRSATTSIPAVFSNSASPSRSSASSSAITTRTTPSPRSPFSS</sequence>
<evidence type="ECO:0000259" key="3">
    <source>
        <dbReference type="Pfam" id="PF00144"/>
    </source>
</evidence>
<dbReference type="EC" id="3.4.16.4" evidence="4"/>
<feature type="compositionally biased region" description="Low complexity" evidence="1">
    <location>
        <begin position="236"/>
        <end position="265"/>
    </location>
</feature>
<keyword evidence="4" id="KW-0121">Carboxypeptidase</keyword>
<dbReference type="PANTHER" id="PTHR46825">
    <property type="entry name" value="D-ALANYL-D-ALANINE-CARBOXYPEPTIDASE/ENDOPEPTIDASE AMPH"/>
    <property type="match status" value="1"/>
</dbReference>
<keyword evidence="2" id="KW-0732">Signal</keyword>
<organism evidence="4 5">
    <name type="scientific">Nocardia seriolae</name>
    <dbReference type="NCBI Taxonomy" id="37332"/>
    <lineage>
        <taxon>Bacteria</taxon>
        <taxon>Bacillati</taxon>
        <taxon>Actinomycetota</taxon>
        <taxon>Actinomycetes</taxon>
        <taxon>Mycobacteriales</taxon>
        <taxon>Nocardiaceae</taxon>
        <taxon>Nocardia</taxon>
    </lineage>
</organism>
<feature type="region of interest" description="Disordered" evidence="1">
    <location>
        <begin position="235"/>
        <end position="265"/>
    </location>
</feature>